<gene>
    <name evidence="5" type="ORF">RFI_25667</name>
</gene>
<evidence type="ECO:0000256" key="2">
    <source>
        <dbReference type="ARBA" id="ARBA00023002"/>
    </source>
</evidence>
<evidence type="ECO:0000313" key="5">
    <source>
        <dbReference type="EMBL" id="ETO11708.1"/>
    </source>
</evidence>
<accession>X6MCG3</accession>
<dbReference type="Gene3D" id="3.40.605.10">
    <property type="entry name" value="Aldehyde Dehydrogenase, Chain A, domain 1"/>
    <property type="match status" value="1"/>
</dbReference>
<dbReference type="InterPro" id="IPR016163">
    <property type="entry name" value="Ald_DH_C"/>
</dbReference>
<keyword evidence="3" id="KW-0812">Transmembrane</keyword>
<feature type="domain" description="Aldehyde dehydrogenase" evidence="4">
    <location>
        <begin position="2"/>
        <end position="93"/>
    </location>
</feature>
<keyword evidence="2" id="KW-0560">Oxidoreductase</keyword>
<reference evidence="5 6" key="1">
    <citation type="journal article" date="2013" name="Curr. Biol.">
        <title>The Genome of the Foraminiferan Reticulomyxa filosa.</title>
        <authorList>
            <person name="Glockner G."/>
            <person name="Hulsmann N."/>
            <person name="Schleicher M."/>
            <person name="Noegel A.A."/>
            <person name="Eichinger L."/>
            <person name="Gallinger C."/>
            <person name="Pawlowski J."/>
            <person name="Sierra R."/>
            <person name="Euteneuer U."/>
            <person name="Pillet L."/>
            <person name="Moustafa A."/>
            <person name="Platzer M."/>
            <person name="Groth M."/>
            <person name="Szafranski K."/>
            <person name="Schliwa M."/>
        </authorList>
    </citation>
    <scope>NUCLEOTIDE SEQUENCE [LARGE SCALE GENOMIC DNA]</scope>
</reference>
<dbReference type="GO" id="GO:0005737">
    <property type="term" value="C:cytoplasm"/>
    <property type="evidence" value="ECO:0007669"/>
    <property type="project" value="TreeGrafter"/>
</dbReference>
<evidence type="ECO:0000256" key="3">
    <source>
        <dbReference type="SAM" id="Phobius"/>
    </source>
</evidence>
<evidence type="ECO:0000259" key="4">
    <source>
        <dbReference type="Pfam" id="PF00171"/>
    </source>
</evidence>
<dbReference type="GO" id="GO:0006081">
    <property type="term" value="P:aldehyde metabolic process"/>
    <property type="evidence" value="ECO:0007669"/>
    <property type="project" value="InterPro"/>
</dbReference>
<feature type="transmembrane region" description="Helical" evidence="3">
    <location>
        <begin position="237"/>
        <end position="255"/>
    </location>
</feature>
<keyword evidence="3" id="KW-1133">Transmembrane helix</keyword>
<dbReference type="PANTHER" id="PTHR43570:SF16">
    <property type="entry name" value="ALDEHYDE DEHYDROGENASE TYPE III, ISOFORM Q"/>
    <property type="match status" value="1"/>
</dbReference>
<dbReference type="InterPro" id="IPR015590">
    <property type="entry name" value="Aldehyde_DH_dom"/>
</dbReference>
<dbReference type="Pfam" id="PF00171">
    <property type="entry name" value="Aldedh"/>
    <property type="match status" value="1"/>
</dbReference>
<dbReference type="GO" id="GO:0004029">
    <property type="term" value="F:aldehyde dehydrogenase (NAD+) activity"/>
    <property type="evidence" value="ECO:0007669"/>
    <property type="project" value="TreeGrafter"/>
</dbReference>
<feature type="transmembrane region" description="Helical" evidence="3">
    <location>
        <begin position="90"/>
        <end position="107"/>
    </location>
</feature>
<dbReference type="Gene3D" id="3.40.309.10">
    <property type="entry name" value="Aldehyde Dehydrogenase, Chain A, domain 2"/>
    <property type="match status" value="1"/>
</dbReference>
<evidence type="ECO:0000313" key="6">
    <source>
        <dbReference type="Proteomes" id="UP000023152"/>
    </source>
</evidence>
<keyword evidence="6" id="KW-1185">Reference proteome</keyword>
<dbReference type="AlphaFoldDB" id="X6MCG3"/>
<feature type="non-terminal residue" evidence="5">
    <location>
        <position position="1"/>
    </location>
</feature>
<dbReference type="PANTHER" id="PTHR43570">
    <property type="entry name" value="ALDEHYDE DEHYDROGENASE"/>
    <property type="match status" value="1"/>
</dbReference>
<dbReference type="Proteomes" id="UP000023152">
    <property type="component" value="Unassembled WGS sequence"/>
</dbReference>
<feature type="transmembrane region" description="Helical" evidence="3">
    <location>
        <begin position="212"/>
        <end position="231"/>
    </location>
</feature>
<comment type="similarity">
    <text evidence="1">Belongs to the aldehyde dehydrogenase family.</text>
</comment>
<keyword evidence="3" id="KW-0472">Membrane</keyword>
<dbReference type="SUPFAM" id="SSF53720">
    <property type="entry name" value="ALDH-like"/>
    <property type="match status" value="1"/>
</dbReference>
<proteinExistence type="inferred from homology"/>
<organism evidence="5 6">
    <name type="scientific">Reticulomyxa filosa</name>
    <dbReference type="NCBI Taxonomy" id="46433"/>
    <lineage>
        <taxon>Eukaryota</taxon>
        <taxon>Sar</taxon>
        <taxon>Rhizaria</taxon>
        <taxon>Retaria</taxon>
        <taxon>Foraminifera</taxon>
        <taxon>Monothalamids</taxon>
        <taxon>Reticulomyxidae</taxon>
        <taxon>Reticulomyxa</taxon>
    </lineage>
</organism>
<dbReference type="InterPro" id="IPR016161">
    <property type="entry name" value="Ald_DH/histidinol_DH"/>
</dbReference>
<comment type="caution">
    <text evidence="5">The sequence shown here is derived from an EMBL/GenBank/DDBJ whole genome shotgun (WGS) entry which is preliminary data.</text>
</comment>
<sequence length="328" mass="37918">IVYGGQVNERERYIAPTILADVTPDDPIMRDEVFGPILSVMPVDDVQKDSIPFILSREKPLSLYIFSKNKEFINRVVDRTDAGGVTINDVVMHFACLLFFFLFFPQFSKQSNKQIKKVNGFPFGGTGASGVGAYHGEYSFKCFSHEKPVLFKYSGGEFLNDVRYPPFTEKKSNAYRIATEEKIGSSNKLATSAAIAGALGCNNLDFIFFLKWIHYALLLVNLKLHQLFYFISVEKHSAIILFYTFFSVHICFIFINKSITFQYKHYIQFQMQINNDGFFFNRLFHKNRVEMVFLYKRNRISILMEMCMWSTAIIKIQENAAITHNYLL</sequence>
<evidence type="ECO:0000256" key="1">
    <source>
        <dbReference type="ARBA" id="ARBA00009986"/>
    </source>
</evidence>
<dbReference type="EMBL" id="ASPP01022132">
    <property type="protein sequence ID" value="ETO11708.1"/>
    <property type="molecule type" value="Genomic_DNA"/>
</dbReference>
<dbReference type="OrthoDB" id="440325at2759"/>
<protein>
    <submittedName>
        <fullName evidence="5">Fatty aldehyde dehydrogenase</fullName>
    </submittedName>
</protein>
<dbReference type="InterPro" id="IPR016162">
    <property type="entry name" value="Ald_DH_N"/>
</dbReference>
<name>X6MCG3_RETFI</name>
<dbReference type="InterPro" id="IPR012394">
    <property type="entry name" value="Aldehyde_DH_NAD(P)"/>
</dbReference>